<gene>
    <name evidence="1" type="ORF">HPB51_028723</name>
</gene>
<evidence type="ECO:0000313" key="2">
    <source>
        <dbReference type="Proteomes" id="UP000821866"/>
    </source>
</evidence>
<reference evidence="1" key="1">
    <citation type="journal article" date="2020" name="Cell">
        <title>Large-Scale Comparative Analyses of Tick Genomes Elucidate Their Genetic Diversity and Vector Capacities.</title>
        <authorList>
            <consortium name="Tick Genome and Microbiome Consortium (TIGMIC)"/>
            <person name="Jia N."/>
            <person name="Wang J."/>
            <person name="Shi W."/>
            <person name="Du L."/>
            <person name="Sun Y."/>
            <person name="Zhan W."/>
            <person name="Jiang J.F."/>
            <person name="Wang Q."/>
            <person name="Zhang B."/>
            <person name="Ji P."/>
            <person name="Bell-Sakyi L."/>
            <person name="Cui X.M."/>
            <person name="Yuan T.T."/>
            <person name="Jiang B.G."/>
            <person name="Yang W.F."/>
            <person name="Lam T.T."/>
            <person name="Chang Q.C."/>
            <person name="Ding S.J."/>
            <person name="Wang X.J."/>
            <person name="Zhu J.G."/>
            <person name="Ruan X.D."/>
            <person name="Zhao L."/>
            <person name="Wei J.T."/>
            <person name="Ye R.Z."/>
            <person name="Que T.C."/>
            <person name="Du C.H."/>
            <person name="Zhou Y.H."/>
            <person name="Cheng J.X."/>
            <person name="Dai P.F."/>
            <person name="Guo W.B."/>
            <person name="Han X.H."/>
            <person name="Huang E.J."/>
            <person name="Li L.F."/>
            <person name="Wei W."/>
            <person name="Gao Y.C."/>
            <person name="Liu J.Z."/>
            <person name="Shao H.Z."/>
            <person name="Wang X."/>
            <person name="Wang C.C."/>
            <person name="Yang T.C."/>
            <person name="Huo Q.B."/>
            <person name="Li W."/>
            <person name="Chen H.Y."/>
            <person name="Chen S.E."/>
            <person name="Zhou L.G."/>
            <person name="Ni X.B."/>
            <person name="Tian J.H."/>
            <person name="Sheng Y."/>
            <person name="Liu T."/>
            <person name="Pan Y.S."/>
            <person name="Xia L.Y."/>
            <person name="Li J."/>
            <person name="Zhao F."/>
            <person name="Cao W.C."/>
        </authorList>
    </citation>
    <scope>NUCLEOTIDE SEQUENCE</scope>
    <source>
        <strain evidence="1">Rmic-2018</strain>
    </source>
</reference>
<name>A0A9J6CWI5_RHIMP</name>
<sequence length="245" mass="27177">MIVITLVVSNAGGTRVTTSYLIDDSMLNRNDEETHQYISASSCVAKVVYARESDVFSENHLATDHTSTGNSFFLTASITDLLAVWNEIGLHVTTHHEVHGSVCTRLLGWLHGHFPLVKMEVSNMAKGTPQDYAPFIAACSHIASMRLRHLFSGFLAGDCDVVVIELRAQDNVPVLLMNREGLYVIVANAESPRTGIPLRDYVLLRQLEQAEVERLKDAPYIVAFVETPRRSKTRSENNLLLLVAS</sequence>
<protein>
    <submittedName>
        <fullName evidence="1">Uncharacterized protein</fullName>
    </submittedName>
</protein>
<comment type="caution">
    <text evidence="1">The sequence shown here is derived from an EMBL/GenBank/DDBJ whole genome shotgun (WGS) entry which is preliminary data.</text>
</comment>
<organism evidence="1 2">
    <name type="scientific">Rhipicephalus microplus</name>
    <name type="common">Cattle tick</name>
    <name type="synonym">Boophilus microplus</name>
    <dbReference type="NCBI Taxonomy" id="6941"/>
    <lineage>
        <taxon>Eukaryota</taxon>
        <taxon>Metazoa</taxon>
        <taxon>Ecdysozoa</taxon>
        <taxon>Arthropoda</taxon>
        <taxon>Chelicerata</taxon>
        <taxon>Arachnida</taxon>
        <taxon>Acari</taxon>
        <taxon>Parasitiformes</taxon>
        <taxon>Ixodida</taxon>
        <taxon>Ixodoidea</taxon>
        <taxon>Ixodidae</taxon>
        <taxon>Rhipicephalinae</taxon>
        <taxon>Rhipicephalus</taxon>
        <taxon>Boophilus</taxon>
    </lineage>
</organism>
<reference evidence="1" key="2">
    <citation type="submission" date="2021-09" db="EMBL/GenBank/DDBJ databases">
        <authorList>
            <person name="Jia N."/>
            <person name="Wang J."/>
            <person name="Shi W."/>
            <person name="Du L."/>
            <person name="Sun Y."/>
            <person name="Zhan W."/>
            <person name="Jiang J."/>
            <person name="Wang Q."/>
            <person name="Zhang B."/>
            <person name="Ji P."/>
            <person name="Sakyi L.B."/>
            <person name="Cui X."/>
            <person name="Yuan T."/>
            <person name="Jiang B."/>
            <person name="Yang W."/>
            <person name="Lam T.T.-Y."/>
            <person name="Chang Q."/>
            <person name="Ding S."/>
            <person name="Wang X."/>
            <person name="Zhu J."/>
            <person name="Ruan X."/>
            <person name="Zhao L."/>
            <person name="Wei J."/>
            <person name="Que T."/>
            <person name="Du C."/>
            <person name="Cheng J."/>
            <person name="Dai P."/>
            <person name="Han X."/>
            <person name="Huang E."/>
            <person name="Gao Y."/>
            <person name="Liu J."/>
            <person name="Shao H."/>
            <person name="Ye R."/>
            <person name="Li L."/>
            <person name="Wei W."/>
            <person name="Wang X."/>
            <person name="Wang C."/>
            <person name="Huo Q."/>
            <person name="Li W."/>
            <person name="Guo W."/>
            <person name="Chen H."/>
            <person name="Chen S."/>
            <person name="Zhou L."/>
            <person name="Zhou L."/>
            <person name="Ni X."/>
            <person name="Tian J."/>
            <person name="Zhou Y."/>
            <person name="Sheng Y."/>
            <person name="Liu T."/>
            <person name="Pan Y."/>
            <person name="Xia L."/>
            <person name="Li J."/>
            <person name="Zhao F."/>
            <person name="Cao W."/>
        </authorList>
    </citation>
    <scope>NUCLEOTIDE SEQUENCE</scope>
    <source>
        <strain evidence="1">Rmic-2018</strain>
        <tissue evidence="1">Larvae</tissue>
    </source>
</reference>
<dbReference type="EMBL" id="JABSTU010005611">
    <property type="protein sequence ID" value="KAH7942601.1"/>
    <property type="molecule type" value="Genomic_DNA"/>
</dbReference>
<dbReference type="Proteomes" id="UP000821866">
    <property type="component" value="Unassembled WGS sequence"/>
</dbReference>
<proteinExistence type="predicted"/>
<evidence type="ECO:0000313" key="1">
    <source>
        <dbReference type="EMBL" id="KAH7942601.1"/>
    </source>
</evidence>
<dbReference type="AlphaFoldDB" id="A0A9J6CWI5"/>
<accession>A0A9J6CWI5</accession>
<keyword evidence="2" id="KW-1185">Reference proteome</keyword>